<protein>
    <submittedName>
        <fullName evidence="1">SRPBCC family protein</fullName>
    </submittedName>
</protein>
<organism evidence="1 2">
    <name type="scientific">Metabacillus hrfriensis</name>
    <dbReference type="NCBI Taxonomy" id="3048891"/>
    <lineage>
        <taxon>Bacteria</taxon>
        <taxon>Bacillati</taxon>
        <taxon>Bacillota</taxon>
        <taxon>Bacilli</taxon>
        <taxon>Bacillales</taxon>
        <taxon>Bacillaceae</taxon>
        <taxon>Metabacillus</taxon>
    </lineage>
</organism>
<dbReference type="Proteomes" id="UP001226091">
    <property type="component" value="Chromosome"/>
</dbReference>
<accession>A0ACD4RA78</accession>
<keyword evidence="2" id="KW-1185">Reference proteome</keyword>
<proteinExistence type="predicted"/>
<evidence type="ECO:0000313" key="2">
    <source>
        <dbReference type="Proteomes" id="UP001226091"/>
    </source>
</evidence>
<reference evidence="2" key="1">
    <citation type="journal article" date="2025" name="Aquaculture">
        <title>Assessment of the bioflocculant production and safety properties of Metabacillus hrfriensis sp. nov. based on phenotypic and whole-genome sequencing analysis.</title>
        <authorList>
            <person name="Zhang R."/>
            <person name="Zhao Z."/>
            <person name="Luo L."/>
            <person name="Wang S."/>
            <person name="Guo K."/>
            <person name="Xu W."/>
        </authorList>
    </citation>
    <scope>NUCLEOTIDE SEQUENCE [LARGE SCALE GENOMIC DNA]</scope>
    <source>
        <strain evidence="2">CT-WN-B3</strain>
    </source>
</reference>
<dbReference type="EMBL" id="CP126116">
    <property type="protein sequence ID" value="WHZ57395.1"/>
    <property type="molecule type" value="Genomic_DNA"/>
</dbReference>
<gene>
    <name evidence="1" type="ORF">QLQ22_22560</name>
</gene>
<sequence>MKHKVVIHAPIEFVFEQLSSPAARKTWTKEIEKIQYEQPRAEKIEGASFIQVQKEGAMRTSFHGKNGVIAEPETYSYSLESKAFKMVITYHLEVVQGDTQVTQTYEIIYLSKLAKIMGKLSSKLTEKLALSLLQQFKTHCEIRKAQAPPT</sequence>
<evidence type="ECO:0000313" key="1">
    <source>
        <dbReference type="EMBL" id="WHZ57395.1"/>
    </source>
</evidence>
<name>A0ACD4RA78_9BACI</name>